<reference evidence="2" key="1">
    <citation type="submission" date="2021-02" db="EMBL/GenBank/DDBJ databases">
        <authorList>
            <person name="Nowell W R."/>
        </authorList>
    </citation>
    <scope>NUCLEOTIDE SEQUENCE</scope>
</reference>
<comment type="caution">
    <text evidence="2">The sequence shown here is derived from an EMBL/GenBank/DDBJ whole genome shotgun (WGS) entry which is preliminary data.</text>
</comment>
<gene>
    <name evidence="1" type="ORF">BYL167_LOCUS27980</name>
    <name evidence="2" type="ORF">GIL414_LOCUS31931</name>
</gene>
<accession>A0A8S2W9D2</accession>
<evidence type="ECO:0000313" key="1">
    <source>
        <dbReference type="EMBL" id="CAF4313466.1"/>
    </source>
</evidence>
<protein>
    <submittedName>
        <fullName evidence="2">Uncharacterized protein</fullName>
    </submittedName>
</protein>
<dbReference type="Proteomes" id="UP000681720">
    <property type="component" value="Unassembled WGS sequence"/>
</dbReference>
<name>A0A8S2W9D2_9BILA</name>
<sequence>MELKRIAEGRNAGPTLKTMLEQKIGQYLGIPSDADLNQFEDHWQQCYQANPHAMTILTKLFRN</sequence>
<dbReference type="Gene3D" id="1.10.3090.10">
    <property type="entry name" value="cca-adding enzyme, domain 2"/>
    <property type="match status" value="1"/>
</dbReference>
<dbReference type="EMBL" id="CAJOBH010038088">
    <property type="protein sequence ID" value="CAF4313466.1"/>
    <property type="molecule type" value="Genomic_DNA"/>
</dbReference>
<organism evidence="2 3">
    <name type="scientific">Rotaria magnacalcarata</name>
    <dbReference type="NCBI Taxonomy" id="392030"/>
    <lineage>
        <taxon>Eukaryota</taxon>
        <taxon>Metazoa</taxon>
        <taxon>Spiralia</taxon>
        <taxon>Gnathifera</taxon>
        <taxon>Rotifera</taxon>
        <taxon>Eurotatoria</taxon>
        <taxon>Bdelloidea</taxon>
        <taxon>Philodinida</taxon>
        <taxon>Philodinidae</taxon>
        <taxon>Rotaria</taxon>
    </lineage>
</organism>
<evidence type="ECO:0000313" key="3">
    <source>
        <dbReference type="Proteomes" id="UP000681720"/>
    </source>
</evidence>
<proteinExistence type="predicted"/>
<dbReference type="AlphaFoldDB" id="A0A8S2W9D2"/>
<dbReference type="EMBL" id="CAJOBJ010066277">
    <property type="protein sequence ID" value="CAF4440299.1"/>
    <property type="molecule type" value="Genomic_DNA"/>
</dbReference>
<feature type="non-terminal residue" evidence="2">
    <location>
        <position position="1"/>
    </location>
</feature>
<evidence type="ECO:0000313" key="2">
    <source>
        <dbReference type="EMBL" id="CAF4440299.1"/>
    </source>
</evidence>
<dbReference type="Proteomes" id="UP000681967">
    <property type="component" value="Unassembled WGS sequence"/>
</dbReference>